<dbReference type="PANTHER" id="PTHR37947">
    <property type="entry name" value="BLL2462 PROTEIN"/>
    <property type="match status" value="1"/>
</dbReference>
<keyword evidence="1" id="KW-0472">Membrane</keyword>
<feature type="transmembrane region" description="Helical" evidence="1">
    <location>
        <begin position="15"/>
        <end position="34"/>
    </location>
</feature>
<keyword evidence="1" id="KW-0812">Transmembrane</keyword>
<evidence type="ECO:0008006" key="4">
    <source>
        <dbReference type="Google" id="ProtNLM"/>
    </source>
</evidence>
<dbReference type="SUPFAM" id="SSF53300">
    <property type="entry name" value="vWA-like"/>
    <property type="match status" value="1"/>
</dbReference>
<dbReference type="RefSeq" id="WP_377165916.1">
    <property type="nucleotide sequence ID" value="NZ_JBHSMQ010000003.1"/>
</dbReference>
<feature type="transmembrane region" description="Helical" evidence="1">
    <location>
        <begin position="707"/>
        <end position="726"/>
    </location>
</feature>
<evidence type="ECO:0000256" key="1">
    <source>
        <dbReference type="SAM" id="Phobius"/>
    </source>
</evidence>
<name>A0ABW0KP51_9BACT</name>
<gene>
    <name evidence="2" type="ORF">ACFQDI_09735</name>
</gene>
<feature type="transmembrane region" description="Helical" evidence="1">
    <location>
        <begin position="46"/>
        <end position="63"/>
    </location>
</feature>
<evidence type="ECO:0000313" key="3">
    <source>
        <dbReference type="Proteomes" id="UP001596052"/>
    </source>
</evidence>
<dbReference type="Gene3D" id="3.40.50.880">
    <property type="match status" value="1"/>
</dbReference>
<dbReference type="SUPFAM" id="SSF52317">
    <property type="entry name" value="Class I glutamine amidotransferase-like"/>
    <property type="match status" value="1"/>
</dbReference>
<dbReference type="InterPro" id="IPR029062">
    <property type="entry name" value="Class_I_gatase-like"/>
</dbReference>
<reference evidence="3" key="1">
    <citation type="journal article" date="2019" name="Int. J. Syst. Evol. Microbiol.">
        <title>The Global Catalogue of Microorganisms (GCM) 10K type strain sequencing project: providing services to taxonomists for standard genome sequencing and annotation.</title>
        <authorList>
            <consortium name="The Broad Institute Genomics Platform"/>
            <consortium name="The Broad Institute Genome Sequencing Center for Infectious Disease"/>
            <person name="Wu L."/>
            <person name="Ma J."/>
        </authorList>
    </citation>
    <scope>NUCLEOTIDE SEQUENCE [LARGE SCALE GENOMIC DNA]</scope>
    <source>
        <strain evidence="3">CGMCC 4.1469</strain>
    </source>
</reference>
<sequence length="734" mass="80619">MTPATSQLVFNPTPAAFGIGVAFVVAMSGLAFMAWQRSGYRKATGWLELLRILIAVGIAITLLQPEWLETFKPETKPTLAVLHDVSGSMTTRDVIDKTRPDAEPKSREAAAARLTDPKLWEPLKQRMDVVIEAFSSSQTPPAEGTDIQAALSNVLEKQPNLKAVVLISDGDWNTGLAPSQATTRLRMREVPVIAVPTGSETRMPDVELTSFDVPTFAVAGKPLRIPFTIESSLPRDEVVLLEMKSTSGEIITKEVTLPAMSRYQDVLGWKPDKPGEVKLSLTVPRARGERYPENNSQEAPLSIRKEQLRVLVIESFPRWEYRYLRNALERDPGVEVSCLLLHPGLGKAGEGRGYLKAFPKDEELTNYDVVFLGDVGLAKNQLTAEQCISLQKLVRDQAGGLVFMPGFHGFQSTLQETPLADLLPVVWDTAQPRGWGSSSPGKFALTEAGTRSLLTKLEDSDEASARVWGNLPGFQWYAPALRAKAGSEVLATHGTESNQFGRVPLIVTKTYGAGKILFMGTDGAWRWRKGVEDKYHYRFWGQVVRWMAYQRNMSSGGKMRLFYSPDRPRTGEVLTLNANVMSLTGEPLREGGVIAQIAAPSGKVSSVRLMPAGEEAWGLFNGVFTPVEPGEHMVQLSCAEAGSSLETKISIQGTSREKRGQPAHFEVMREISRFTKGEVLDASAPDLVLAAISAMPEPAVQERRLQIWSHPAWAGLLVLLLGLFWVGRKAAGTF</sequence>
<keyword evidence="3" id="KW-1185">Reference proteome</keyword>
<dbReference type="CDD" id="cd00198">
    <property type="entry name" value="vWFA"/>
    <property type="match status" value="1"/>
</dbReference>
<protein>
    <recommendedName>
        <fullName evidence="4">VWFA domain-containing protein</fullName>
    </recommendedName>
</protein>
<dbReference type="Gene3D" id="3.40.50.410">
    <property type="entry name" value="von Willebrand factor, type A domain"/>
    <property type="match status" value="1"/>
</dbReference>
<comment type="caution">
    <text evidence="2">The sequence shown here is derived from an EMBL/GenBank/DDBJ whole genome shotgun (WGS) entry which is preliminary data.</text>
</comment>
<proteinExistence type="predicted"/>
<accession>A0ABW0KP51</accession>
<dbReference type="Proteomes" id="UP001596052">
    <property type="component" value="Unassembled WGS sequence"/>
</dbReference>
<dbReference type="InterPro" id="IPR036465">
    <property type="entry name" value="vWFA_dom_sf"/>
</dbReference>
<dbReference type="PANTHER" id="PTHR37947:SF1">
    <property type="entry name" value="BLL2462 PROTEIN"/>
    <property type="match status" value="1"/>
</dbReference>
<organism evidence="2 3">
    <name type="scientific">Prosthecobacter fluviatilis</name>
    <dbReference type="NCBI Taxonomy" id="445931"/>
    <lineage>
        <taxon>Bacteria</taxon>
        <taxon>Pseudomonadati</taxon>
        <taxon>Verrucomicrobiota</taxon>
        <taxon>Verrucomicrobiia</taxon>
        <taxon>Verrucomicrobiales</taxon>
        <taxon>Verrucomicrobiaceae</taxon>
        <taxon>Prosthecobacter</taxon>
    </lineage>
</organism>
<evidence type="ECO:0000313" key="2">
    <source>
        <dbReference type="EMBL" id="MFC5455134.1"/>
    </source>
</evidence>
<dbReference type="EMBL" id="JBHSMQ010000003">
    <property type="protein sequence ID" value="MFC5455134.1"/>
    <property type="molecule type" value="Genomic_DNA"/>
</dbReference>
<keyword evidence="1" id="KW-1133">Transmembrane helix</keyword>